<organism evidence="3 4">
    <name type="scientific">Zea mays</name>
    <name type="common">Maize</name>
    <dbReference type="NCBI Taxonomy" id="4577"/>
    <lineage>
        <taxon>Eukaryota</taxon>
        <taxon>Viridiplantae</taxon>
        <taxon>Streptophyta</taxon>
        <taxon>Embryophyta</taxon>
        <taxon>Tracheophyta</taxon>
        <taxon>Spermatophyta</taxon>
        <taxon>Magnoliopsida</taxon>
        <taxon>Liliopsida</taxon>
        <taxon>Poales</taxon>
        <taxon>Poaceae</taxon>
        <taxon>PACMAD clade</taxon>
        <taxon>Panicoideae</taxon>
        <taxon>Andropogonodae</taxon>
        <taxon>Andropogoneae</taxon>
        <taxon>Tripsacinae</taxon>
        <taxon>Zea</taxon>
    </lineage>
</organism>
<reference evidence="3" key="2">
    <citation type="submission" date="2019-07" db="EMBL/GenBank/DDBJ databases">
        <authorList>
            <person name="Seetharam A."/>
            <person name="Woodhouse M."/>
            <person name="Cannon E."/>
        </authorList>
    </citation>
    <scope>NUCLEOTIDE SEQUENCE [LARGE SCALE GENOMIC DNA]</scope>
    <source>
        <strain evidence="3">cv. B73</strain>
    </source>
</reference>
<keyword evidence="2" id="KW-1133">Transmembrane helix</keyword>
<protein>
    <submittedName>
        <fullName evidence="3">Uncharacterized protein</fullName>
    </submittedName>
</protein>
<dbReference type="EnsemblPlants" id="Zm00001eb329660_T002">
    <property type="protein sequence ID" value="Zm00001eb329660_P002"/>
    <property type="gene ID" value="Zm00001eb329660"/>
</dbReference>
<evidence type="ECO:0000256" key="1">
    <source>
        <dbReference type="SAM" id="MobiDB-lite"/>
    </source>
</evidence>
<keyword evidence="5" id="KW-1267">Proteomics identification</keyword>
<evidence type="ECO:0007829" key="5">
    <source>
        <dbReference type="PeptideAtlas" id="A0A804UF17"/>
    </source>
</evidence>
<accession>A0A804UF17</accession>
<sequence length="387" mass="43507">PNLRTQSSRQAQSPEPRAQSPEFQFPPPVPRLVVVALNCFSRYRSPVEPTPHHPPPRPRAPGRAEARRDVAVTGGRRSVLAAVAGPRLRRAHRAAHGGRGGAAAAAAELSAAPARGRPLGSLLGAPPPGLAPCLPRRRARRRCSASRAPRRRARHHRLLLLHPVDVSISHHIFCAISAHGCLVYSRKSLRKADESRGLLNADVENRDVSNSVSGERKTDETNMMMSYYEQIVNERRAGFWGRCMEIIYQTSAGATMLTDVTYWGLLVPFFYRDKFGLALFTDGMHSLNAVFLLIDTLLNNMPFPWYRMSFFVFWSCAYVTFQWVLHACGGVSWWPYPFLDLSSSGAPLWYLGMAIAHVPCFFLYWLIVKAKHTYFQRMFPHAYVRAT</sequence>
<feature type="compositionally biased region" description="Pro residues" evidence="1">
    <location>
        <begin position="48"/>
        <end position="59"/>
    </location>
</feature>
<dbReference type="Proteomes" id="UP000007305">
    <property type="component" value="Chromosome 7"/>
</dbReference>
<feature type="compositionally biased region" description="Basic residues" evidence="1">
    <location>
        <begin position="135"/>
        <end position="149"/>
    </location>
</feature>
<evidence type="ECO:0000313" key="4">
    <source>
        <dbReference type="Proteomes" id="UP000007305"/>
    </source>
</evidence>
<reference evidence="3" key="3">
    <citation type="submission" date="2021-05" db="UniProtKB">
        <authorList>
            <consortium name="EnsemblPlants"/>
        </authorList>
    </citation>
    <scope>IDENTIFICATION</scope>
    <source>
        <strain evidence="3">cv. B73</strain>
    </source>
</reference>
<feature type="region of interest" description="Disordered" evidence="1">
    <location>
        <begin position="118"/>
        <end position="149"/>
    </location>
</feature>
<feature type="region of interest" description="Disordered" evidence="1">
    <location>
        <begin position="1"/>
        <end position="27"/>
    </location>
</feature>
<feature type="transmembrane region" description="Helical" evidence="2">
    <location>
        <begin position="348"/>
        <end position="368"/>
    </location>
</feature>
<feature type="compositionally biased region" description="Polar residues" evidence="1">
    <location>
        <begin position="1"/>
        <end position="13"/>
    </location>
</feature>
<feature type="transmembrane region" description="Helical" evidence="2">
    <location>
        <begin position="310"/>
        <end position="336"/>
    </location>
</feature>
<name>A0A804UF17_MAIZE</name>
<dbReference type="AlphaFoldDB" id="A0A804UF17"/>
<proteinExistence type="evidence at protein level"/>
<dbReference type="GO" id="GO:0016020">
    <property type="term" value="C:membrane"/>
    <property type="evidence" value="ECO:0000318"/>
    <property type="project" value="GO_Central"/>
</dbReference>
<keyword evidence="2" id="KW-0812">Transmembrane</keyword>
<gene>
    <name evidence="3" type="primary">LOC100191945</name>
</gene>
<keyword evidence="4" id="KW-1185">Reference proteome</keyword>
<dbReference type="OrthoDB" id="419711at2759"/>
<dbReference type="PANTHER" id="PTHR12242:SF6">
    <property type="entry name" value="PROTEIN ROLLING PROTEIN"/>
    <property type="match status" value="1"/>
</dbReference>
<dbReference type="Gramene" id="Zm00001eb329660_T002">
    <property type="protein sequence ID" value="Zm00001eb329660_P002"/>
    <property type="gene ID" value="Zm00001eb329660"/>
</dbReference>
<keyword evidence="2" id="KW-0472">Membrane</keyword>
<dbReference type="InParanoid" id="A0A804UF17"/>
<evidence type="ECO:0000256" key="2">
    <source>
        <dbReference type="SAM" id="Phobius"/>
    </source>
</evidence>
<reference evidence="4" key="1">
    <citation type="submission" date="2015-12" db="EMBL/GenBank/DDBJ databases">
        <title>Update maize B73 reference genome by single molecule sequencing technologies.</title>
        <authorList>
            <consortium name="Maize Genome Sequencing Project"/>
            <person name="Ware D."/>
        </authorList>
    </citation>
    <scope>NUCLEOTIDE SEQUENCE [LARGE SCALE GENOMIC DNA]</scope>
    <source>
        <strain evidence="4">cv. B73</strain>
    </source>
</reference>
<evidence type="ECO:0000313" key="3">
    <source>
        <dbReference type="EnsemblPlants" id="Zm00001eb329660_P002"/>
    </source>
</evidence>
<feature type="region of interest" description="Disordered" evidence="1">
    <location>
        <begin position="45"/>
        <end position="73"/>
    </location>
</feature>
<dbReference type="PANTHER" id="PTHR12242">
    <property type="entry name" value="OS02G0130600 PROTEIN-RELATED"/>
    <property type="match status" value="1"/>
</dbReference>